<dbReference type="Proteomes" id="UP000266841">
    <property type="component" value="Unassembled WGS sequence"/>
</dbReference>
<accession>K0SFC9</accession>
<reference evidence="1 2" key="1">
    <citation type="journal article" date="2012" name="Genome Biol.">
        <title>Genome and low-iron response of an oceanic diatom adapted to chronic iron limitation.</title>
        <authorList>
            <person name="Lommer M."/>
            <person name="Specht M."/>
            <person name="Roy A.S."/>
            <person name="Kraemer L."/>
            <person name="Andreson R."/>
            <person name="Gutowska M.A."/>
            <person name="Wolf J."/>
            <person name="Bergner S.V."/>
            <person name="Schilhabel M.B."/>
            <person name="Klostermeier U.C."/>
            <person name="Beiko R.G."/>
            <person name="Rosenstiel P."/>
            <person name="Hippler M."/>
            <person name="Laroche J."/>
        </authorList>
    </citation>
    <scope>NUCLEOTIDE SEQUENCE [LARGE SCALE GENOMIC DNA]</scope>
    <source>
        <strain evidence="1 2">CCMP1005</strain>
    </source>
</reference>
<keyword evidence="2" id="KW-1185">Reference proteome</keyword>
<evidence type="ECO:0000313" key="1">
    <source>
        <dbReference type="EMBL" id="EJK57332.1"/>
    </source>
</evidence>
<dbReference type="EMBL" id="AGNL01028556">
    <property type="protein sequence ID" value="EJK57332.1"/>
    <property type="molecule type" value="Genomic_DNA"/>
</dbReference>
<name>K0SFC9_THAOC</name>
<sequence length="120" mass="13319">MTRGRCVGRSGVVSRRASCHPQVVLWLALKPRARASQGWSLLVRAQMALRWGSECTDDECGMGWRVGDREEAERRATGHQVAEGQPHDEDTREWVLAILDHLAPLGDPIYRSSAPPGAFD</sequence>
<evidence type="ECO:0000313" key="2">
    <source>
        <dbReference type="Proteomes" id="UP000266841"/>
    </source>
</evidence>
<comment type="caution">
    <text evidence="1">The sequence shown here is derived from an EMBL/GenBank/DDBJ whole genome shotgun (WGS) entry which is preliminary data.</text>
</comment>
<dbReference type="AlphaFoldDB" id="K0SFC9"/>
<gene>
    <name evidence="1" type="ORF">THAOC_22636</name>
</gene>
<proteinExistence type="predicted"/>
<protein>
    <submittedName>
        <fullName evidence="1">Uncharacterized protein</fullName>
    </submittedName>
</protein>
<organism evidence="1 2">
    <name type="scientific">Thalassiosira oceanica</name>
    <name type="common">Marine diatom</name>
    <dbReference type="NCBI Taxonomy" id="159749"/>
    <lineage>
        <taxon>Eukaryota</taxon>
        <taxon>Sar</taxon>
        <taxon>Stramenopiles</taxon>
        <taxon>Ochrophyta</taxon>
        <taxon>Bacillariophyta</taxon>
        <taxon>Coscinodiscophyceae</taxon>
        <taxon>Thalassiosirophycidae</taxon>
        <taxon>Thalassiosirales</taxon>
        <taxon>Thalassiosiraceae</taxon>
        <taxon>Thalassiosira</taxon>
    </lineage>
</organism>